<gene>
    <name evidence="2" type="ORF">IX84_08875</name>
</gene>
<comment type="caution">
    <text evidence="2">The sequence shown here is derived from an EMBL/GenBank/DDBJ whole genome shotgun (WGS) entry which is preliminary data.</text>
</comment>
<dbReference type="SUPFAM" id="SSF55729">
    <property type="entry name" value="Acyl-CoA N-acyltransferases (Nat)"/>
    <property type="match status" value="1"/>
</dbReference>
<organism evidence="2 3">
    <name type="scientific">Phaeodactylibacter xiamenensis</name>
    <dbReference type="NCBI Taxonomy" id="1524460"/>
    <lineage>
        <taxon>Bacteria</taxon>
        <taxon>Pseudomonadati</taxon>
        <taxon>Bacteroidota</taxon>
        <taxon>Saprospiria</taxon>
        <taxon>Saprospirales</taxon>
        <taxon>Haliscomenobacteraceae</taxon>
        <taxon>Phaeodactylibacter</taxon>
    </lineage>
</organism>
<name>A0A098S846_9BACT</name>
<protein>
    <recommendedName>
        <fullName evidence="1">N-acetyltransferase domain-containing protein</fullName>
    </recommendedName>
</protein>
<dbReference type="EMBL" id="JPOS01000018">
    <property type="protein sequence ID" value="KGE88754.1"/>
    <property type="molecule type" value="Genomic_DNA"/>
</dbReference>
<keyword evidence="3" id="KW-1185">Reference proteome</keyword>
<dbReference type="InterPro" id="IPR016181">
    <property type="entry name" value="Acyl_CoA_acyltransferase"/>
</dbReference>
<feature type="domain" description="N-acetyltransferase" evidence="1">
    <location>
        <begin position="5"/>
        <end position="187"/>
    </location>
</feature>
<dbReference type="OrthoDB" id="5109343at2"/>
<evidence type="ECO:0000313" key="3">
    <source>
        <dbReference type="Proteomes" id="UP000029736"/>
    </source>
</evidence>
<sequence length="190" mass="21631">MPNTITYRAATGDNDLQAIMQLQKINLPAKITAEELKKQGFVTVDHDMETLRDMNTPFGHSTAWDGNTLAGYALVMETRFRDRIPILFPMFELLDGVVCQGKPLQEWAYFVMGQVCVAKPYRGSGVFAGLYRDMQERLSGDFDFIVTEISTRNPRSIRAHEKVGFQNIHEYTDPWGEHWVVVALGLRTKT</sequence>
<reference evidence="2 3" key="1">
    <citation type="journal article" date="2014" name="Int. J. Syst. Evol. Microbiol.">
        <title>Phaeodactylibacter xiamenensis gen. nov., sp. nov., a member of the family Saprospiraceae isolated from the marine alga Phaeodactylum tricornutum.</title>
        <authorList>
            <person name="Chen Z.Jr."/>
            <person name="Lei X."/>
            <person name="Lai Q."/>
            <person name="Li Y."/>
            <person name="Zhang B."/>
            <person name="Zhang J."/>
            <person name="Zhang H."/>
            <person name="Yang L."/>
            <person name="Zheng W."/>
            <person name="Tian Y."/>
            <person name="Yu Z."/>
            <person name="Xu H.Jr."/>
            <person name="Zheng T."/>
        </authorList>
    </citation>
    <scope>NUCLEOTIDE SEQUENCE [LARGE SCALE GENOMIC DNA]</scope>
    <source>
        <strain evidence="2 3">KD52</strain>
    </source>
</reference>
<dbReference type="AlphaFoldDB" id="A0A098S846"/>
<evidence type="ECO:0000259" key="1">
    <source>
        <dbReference type="PROSITE" id="PS51186"/>
    </source>
</evidence>
<dbReference type="Gene3D" id="3.40.630.30">
    <property type="match status" value="1"/>
</dbReference>
<dbReference type="STRING" id="1524460.IX84_08875"/>
<proteinExistence type="predicted"/>
<dbReference type="RefSeq" id="WP_044218806.1">
    <property type="nucleotide sequence ID" value="NZ_JPOS01000018.1"/>
</dbReference>
<dbReference type="InterPro" id="IPR000182">
    <property type="entry name" value="GNAT_dom"/>
</dbReference>
<accession>A0A098S846</accession>
<dbReference type="PROSITE" id="PS51186">
    <property type="entry name" value="GNAT"/>
    <property type="match status" value="1"/>
</dbReference>
<evidence type="ECO:0000313" key="2">
    <source>
        <dbReference type="EMBL" id="KGE88754.1"/>
    </source>
</evidence>
<dbReference type="GO" id="GO:0016747">
    <property type="term" value="F:acyltransferase activity, transferring groups other than amino-acyl groups"/>
    <property type="evidence" value="ECO:0007669"/>
    <property type="project" value="InterPro"/>
</dbReference>
<dbReference type="Proteomes" id="UP000029736">
    <property type="component" value="Unassembled WGS sequence"/>
</dbReference>